<gene>
    <name evidence="3" type="ORF">K493DRAFT_317941</name>
</gene>
<evidence type="ECO:0000256" key="1">
    <source>
        <dbReference type="SAM" id="MobiDB-lite"/>
    </source>
</evidence>
<dbReference type="OrthoDB" id="331341at2759"/>
<dbReference type="Proteomes" id="UP000193498">
    <property type="component" value="Unassembled WGS sequence"/>
</dbReference>
<feature type="region of interest" description="Disordered" evidence="1">
    <location>
        <begin position="1"/>
        <end position="72"/>
    </location>
</feature>
<dbReference type="InterPro" id="IPR003169">
    <property type="entry name" value="GYF"/>
</dbReference>
<feature type="domain" description="GYF" evidence="2">
    <location>
        <begin position="284"/>
        <end position="339"/>
    </location>
</feature>
<protein>
    <recommendedName>
        <fullName evidence="2">GYF domain-containing protein</fullName>
    </recommendedName>
</protein>
<dbReference type="InterPro" id="IPR035445">
    <property type="entry name" value="GYF-like_dom_sf"/>
</dbReference>
<dbReference type="FunCoup" id="A0A1Y1XXJ6">
    <property type="interactions" value="845"/>
</dbReference>
<dbReference type="Gene3D" id="3.30.1490.40">
    <property type="match status" value="1"/>
</dbReference>
<dbReference type="AlphaFoldDB" id="A0A1Y1XXJ6"/>
<dbReference type="PROSITE" id="PS50829">
    <property type="entry name" value="GYF"/>
    <property type="match status" value="1"/>
</dbReference>
<accession>A0A1Y1XXJ6</accession>
<reference evidence="3 4" key="1">
    <citation type="submission" date="2016-07" db="EMBL/GenBank/DDBJ databases">
        <title>Pervasive Adenine N6-methylation of Active Genes in Fungi.</title>
        <authorList>
            <consortium name="DOE Joint Genome Institute"/>
            <person name="Mondo S.J."/>
            <person name="Dannebaum R.O."/>
            <person name="Kuo R.C."/>
            <person name="Labutti K."/>
            <person name="Haridas S."/>
            <person name="Kuo A."/>
            <person name="Salamov A."/>
            <person name="Ahrendt S.R."/>
            <person name="Lipzen A."/>
            <person name="Sullivan W."/>
            <person name="Andreopoulos W.B."/>
            <person name="Clum A."/>
            <person name="Lindquist E."/>
            <person name="Daum C."/>
            <person name="Ramamoorthy G.K."/>
            <person name="Gryganskyi A."/>
            <person name="Culley D."/>
            <person name="Magnuson J.K."/>
            <person name="James T.Y."/>
            <person name="O'Malley M.A."/>
            <person name="Stajich J.E."/>
            <person name="Spatafora J.W."/>
            <person name="Visel A."/>
            <person name="Grigoriev I.V."/>
        </authorList>
    </citation>
    <scope>NUCLEOTIDE SEQUENCE [LARGE SCALE GENOMIC DNA]</scope>
    <source>
        <strain evidence="3 4">CBS 931.73</strain>
    </source>
</reference>
<feature type="region of interest" description="Disordered" evidence="1">
    <location>
        <begin position="119"/>
        <end position="144"/>
    </location>
</feature>
<dbReference type="GO" id="GO:0005682">
    <property type="term" value="C:U5 snRNP"/>
    <property type="evidence" value="ECO:0007669"/>
    <property type="project" value="InterPro"/>
</dbReference>
<name>A0A1Y1XXJ6_9FUNG</name>
<proteinExistence type="predicted"/>
<sequence length="343" mass="39205">MKRKDQDLEFDFSEGLEQPKRRRGAVNLDGYGSEASSSDSEEEEVAPNADNKLDMNEVEGEVSDSNFDLNENGEPLMEAFNMKEELEEGSFDSQGNYVRNDKDPNAFHDNWLEGVTKTDMEKAKKAQEKQDAIRRSEQNKDMRDSNQWTVEELQMEILNLMQPHETVLNALSRLNGGRKKISRNQQLKNKKKGNETKTESAVSSAVEEKKKKAIERMTDLCDRMMAAGKFNIYEQTYEQIVRLLRIEERIPDDWIPGTQLITAFSELPDIDIDDGAAADADIANELWEYKWVGVDNNDGTYGPYPTSEMKSWQEQGFFDGGNIVVRRADQPDAQFVDLKSVNF</sequence>
<dbReference type="Pfam" id="PF02213">
    <property type="entry name" value="GYF"/>
    <property type="match status" value="1"/>
</dbReference>
<dbReference type="InParanoid" id="A0A1Y1XXJ6"/>
<evidence type="ECO:0000259" key="2">
    <source>
        <dbReference type="PROSITE" id="PS50829"/>
    </source>
</evidence>
<dbReference type="PANTHER" id="PTHR13138">
    <property type="entry name" value="PROTEIN LIN1"/>
    <property type="match status" value="1"/>
</dbReference>
<dbReference type="InterPro" id="IPR039905">
    <property type="entry name" value="CD2BP2/Lin1"/>
</dbReference>
<dbReference type="SUPFAM" id="SSF55277">
    <property type="entry name" value="GYF domain"/>
    <property type="match status" value="1"/>
</dbReference>
<keyword evidence="4" id="KW-1185">Reference proteome</keyword>
<evidence type="ECO:0000313" key="3">
    <source>
        <dbReference type="EMBL" id="ORX90479.1"/>
    </source>
</evidence>
<organism evidence="3 4">
    <name type="scientific">Basidiobolus meristosporus CBS 931.73</name>
    <dbReference type="NCBI Taxonomy" id="1314790"/>
    <lineage>
        <taxon>Eukaryota</taxon>
        <taxon>Fungi</taxon>
        <taxon>Fungi incertae sedis</taxon>
        <taxon>Zoopagomycota</taxon>
        <taxon>Entomophthoromycotina</taxon>
        <taxon>Basidiobolomycetes</taxon>
        <taxon>Basidiobolales</taxon>
        <taxon>Basidiobolaceae</taxon>
        <taxon>Basidiobolus</taxon>
    </lineage>
</organism>
<dbReference type="SMART" id="SM00444">
    <property type="entry name" value="GYF"/>
    <property type="match status" value="1"/>
</dbReference>
<evidence type="ECO:0000313" key="4">
    <source>
        <dbReference type="Proteomes" id="UP000193498"/>
    </source>
</evidence>
<comment type="caution">
    <text evidence="3">The sequence shown here is derived from an EMBL/GenBank/DDBJ whole genome shotgun (WGS) entry which is preliminary data.</text>
</comment>
<dbReference type="PANTHER" id="PTHR13138:SF3">
    <property type="entry name" value="CD2 ANTIGEN CYTOPLASMIC TAIL-BINDING PROTEIN 2"/>
    <property type="match status" value="1"/>
</dbReference>
<dbReference type="STRING" id="1314790.A0A1Y1XXJ6"/>
<feature type="region of interest" description="Disordered" evidence="1">
    <location>
        <begin position="178"/>
        <end position="207"/>
    </location>
</feature>
<dbReference type="EMBL" id="MCFE01000378">
    <property type="protein sequence ID" value="ORX90479.1"/>
    <property type="molecule type" value="Genomic_DNA"/>
</dbReference>